<evidence type="ECO:0000256" key="1">
    <source>
        <dbReference type="SAM" id="MobiDB-lite"/>
    </source>
</evidence>
<dbReference type="AlphaFoldDB" id="A0A3N2PUJ5"/>
<evidence type="ECO:0000313" key="4">
    <source>
        <dbReference type="Proteomes" id="UP000272025"/>
    </source>
</evidence>
<proteinExistence type="predicted"/>
<dbReference type="Pfam" id="PF24864">
    <property type="entry name" value="DUF7730"/>
    <property type="match status" value="1"/>
</dbReference>
<dbReference type="OrthoDB" id="515692at2759"/>
<name>A0A3N2PUJ5_SODAK</name>
<dbReference type="STRING" id="1314773.A0A3N2PUJ5"/>
<organism evidence="3 4">
    <name type="scientific">Sodiomyces alkalinus (strain CBS 110278 / VKM F-3762 / F11)</name>
    <name type="common">Alkaliphilic filamentous fungus</name>
    <dbReference type="NCBI Taxonomy" id="1314773"/>
    <lineage>
        <taxon>Eukaryota</taxon>
        <taxon>Fungi</taxon>
        <taxon>Dikarya</taxon>
        <taxon>Ascomycota</taxon>
        <taxon>Pezizomycotina</taxon>
        <taxon>Sordariomycetes</taxon>
        <taxon>Hypocreomycetidae</taxon>
        <taxon>Glomerellales</taxon>
        <taxon>Plectosphaerellaceae</taxon>
        <taxon>Sodiomyces</taxon>
    </lineage>
</organism>
<dbReference type="GeneID" id="39582007"/>
<dbReference type="InterPro" id="IPR056632">
    <property type="entry name" value="DUF7730"/>
</dbReference>
<accession>A0A3N2PUJ5</accession>
<dbReference type="PANTHER" id="PTHR38790">
    <property type="entry name" value="2EXR DOMAIN-CONTAINING PROTEIN-RELATED"/>
    <property type="match status" value="1"/>
</dbReference>
<protein>
    <recommendedName>
        <fullName evidence="2">DUF7730 domain-containing protein</fullName>
    </recommendedName>
</protein>
<sequence>MENSPSCIESQPDTTSFTKLEVEGAADQSNGRTVTANRPKDWCPLFDLLNFDLRWQIYQHAFAGRVVHLYLLYTRTLKSDSRWRKAHQPVVSWYPHSPGGLSTLDLLSGDPDASAEQEQSRRWHWWGCVCRLDDEICVAPRRRGMEMGLPDPCPQGVFFLRSGSDQRDATCLGVMGWLTSCRQAYEETIQLLYSSTTFKLEQRLQALYFPQMLPQPQRSWLTSLDIRITDYDDSLHEANMVGATVPTPTSQSTIELNALGGREQYRRILASAAASFPGLRRLHLTFEGSVRPSPAGDSDDSSHSTTGRLATTTLGEMEADELEPAVLGPLDALPASVQRRVVFFRSVYDALLQAARQKQPVDEEQTCGGGPGSSRAGWTRFWRRLDQKECERGGYWIYLHR</sequence>
<gene>
    <name evidence="3" type="ORF">SODALDRAFT_351292</name>
</gene>
<dbReference type="RefSeq" id="XP_028465973.1">
    <property type="nucleotide sequence ID" value="XM_028613529.1"/>
</dbReference>
<evidence type="ECO:0000313" key="3">
    <source>
        <dbReference type="EMBL" id="ROT38167.1"/>
    </source>
</evidence>
<dbReference type="Proteomes" id="UP000272025">
    <property type="component" value="Unassembled WGS sequence"/>
</dbReference>
<evidence type="ECO:0000259" key="2">
    <source>
        <dbReference type="Pfam" id="PF24864"/>
    </source>
</evidence>
<keyword evidence="4" id="KW-1185">Reference proteome</keyword>
<reference evidence="3 4" key="1">
    <citation type="journal article" date="2018" name="Mol. Ecol.">
        <title>The obligate alkalophilic soda-lake fungus Sodiomyces alkalinus has shifted to a protein diet.</title>
        <authorList>
            <person name="Grum-Grzhimaylo A.A."/>
            <person name="Falkoski D.L."/>
            <person name="van den Heuvel J."/>
            <person name="Valero-Jimenez C.A."/>
            <person name="Min B."/>
            <person name="Choi I.G."/>
            <person name="Lipzen A."/>
            <person name="Daum C.G."/>
            <person name="Aanen D.K."/>
            <person name="Tsang A."/>
            <person name="Henrissat B."/>
            <person name="Bilanenko E.N."/>
            <person name="de Vries R.P."/>
            <person name="van Kan J.A.L."/>
            <person name="Grigoriev I.V."/>
            <person name="Debets A.J.M."/>
        </authorList>
    </citation>
    <scope>NUCLEOTIDE SEQUENCE [LARGE SCALE GENOMIC DNA]</scope>
    <source>
        <strain evidence="3 4">F11</strain>
    </source>
</reference>
<dbReference type="EMBL" id="ML119056">
    <property type="protein sequence ID" value="ROT38167.1"/>
    <property type="molecule type" value="Genomic_DNA"/>
</dbReference>
<feature type="region of interest" description="Disordered" evidence="1">
    <location>
        <begin position="288"/>
        <end position="307"/>
    </location>
</feature>
<feature type="domain" description="DUF7730" evidence="2">
    <location>
        <begin position="40"/>
        <end position="229"/>
    </location>
</feature>